<evidence type="ECO:0000313" key="1">
    <source>
        <dbReference type="EMBL" id="EGT31328.1"/>
    </source>
</evidence>
<organism evidence="2">
    <name type="scientific">Caenorhabditis brenneri</name>
    <name type="common">Nematode worm</name>
    <dbReference type="NCBI Taxonomy" id="135651"/>
    <lineage>
        <taxon>Eukaryota</taxon>
        <taxon>Metazoa</taxon>
        <taxon>Ecdysozoa</taxon>
        <taxon>Nematoda</taxon>
        <taxon>Chromadorea</taxon>
        <taxon>Rhabditida</taxon>
        <taxon>Rhabditina</taxon>
        <taxon>Rhabditomorpha</taxon>
        <taxon>Rhabditoidea</taxon>
        <taxon>Rhabditidae</taxon>
        <taxon>Peloderinae</taxon>
        <taxon>Caenorhabditis</taxon>
    </lineage>
</organism>
<dbReference type="OrthoDB" id="10601854at2759"/>
<dbReference type="Proteomes" id="UP000008068">
    <property type="component" value="Unassembled WGS sequence"/>
</dbReference>
<reference evidence="2" key="1">
    <citation type="submission" date="2011-07" db="EMBL/GenBank/DDBJ databases">
        <authorList>
            <consortium name="Caenorhabditis brenneri Sequencing and Analysis Consortium"/>
            <person name="Wilson R.K."/>
        </authorList>
    </citation>
    <scope>NUCLEOTIDE SEQUENCE [LARGE SCALE GENOMIC DNA]</scope>
    <source>
        <strain evidence="2">PB2801</strain>
    </source>
</reference>
<dbReference type="InParanoid" id="G0MJ50"/>
<evidence type="ECO:0000313" key="2">
    <source>
        <dbReference type="Proteomes" id="UP000008068"/>
    </source>
</evidence>
<protein>
    <submittedName>
        <fullName evidence="1">Uncharacterized protein</fullName>
    </submittedName>
</protein>
<dbReference type="EMBL" id="GL379796">
    <property type="protein sequence ID" value="EGT31328.1"/>
    <property type="molecule type" value="Genomic_DNA"/>
</dbReference>
<sequence length="93" mass="10155">MNCHVVVKVAPRGVFELPMKDASFIATKSKMYSTINATVTFLAEVPPSGQMLVRLPTSTMLDIGGIHISGRSDVLELKPVFVAEQRDCDNDCD</sequence>
<accession>G0MJ50</accession>
<keyword evidence="2" id="KW-1185">Reference proteome</keyword>
<dbReference type="eggNOG" id="ENOG502R110">
    <property type="taxonomic scope" value="Eukaryota"/>
</dbReference>
<dbReference type="HOGENOM" id="CLU_2401580_0_0_1"/>
<proteinExistence type="predicted"/>
<gene>
    <name evidence="1" type="ORF">CAEBREN_11530</name>
</gene>
<dbReference type="AlphaFoldDB" id="G0MJ50"/>
<name>G0MJ50_CAEBE</name>